<keyword evidence="1" id="KW-0472">Membrane</keyword>
<comment type="caution">
    <text evidence="2">The sequence shown here is derived from an EMBL/GenBank/DDBJ whole genome shotgun (WGS) entry which is preliminary data.</text>
</comment>
<feature type="transmembrane region" description="Helical" evidence="1">
    <location>
        <begin position="20"/>
        <end position="38"/>
    </location>
</feature>
<reference evidence="2" key="1">
    <citation type="submission" date="2023-03" db="EMBL/GenBank/DDBJ databases">
        <title>Massive genome expansion in bonnet fungi (Mycena s.s.) driven by repeated elements and novel gene families across ecological guilds.</title>
        <authorList>
            <consortium name="Lawrence Berkeley National Laboratory"/>
            <person name="Harder C.B."/>
            <person name="Miyauchi S."/>
            <person name="Viragh M."/>
            <person name="Kuo A."/>
            <person name="Thoen E."/>
            <person name="Andreopoulos B."/>
            <person name="Lu D."/>
            <person name="Skrede I."/>
            <person name="Drula E."/>
            <person name="Henrissat B."/>
            <person name="Morin E."/>
            <person name="Kohler A."/>
            <person name="Barry K."/>
            <person name="LaButti K."/>
            <person name="Morin E."/>
            <person name="Salamov A."/>
            <person name="Lipzen A."/>
            <person name="Mereny Z."/>
            <person name="Hegedus B."/>
            <person name="Baldrian P."/>
            <person name="Stursova M."/>
            <person name="Weitz H."/>
            <person name="Taylor A."/>
            <person name="Grigoriev I.V."/>
            <person name="Nagy L.G."/>
            <person name="Martin F."/>
            <person name="Kauserud H."/>
        </authorList>
    </citation>
    <scope>NUCLEOTIDE SEQUENCE</scope>
    <source>
        <strain evidence="2">CBHHK173m</strain>
    </source>
</reference>
<name>A0AAD6U0H4_9AGAR</name>
<feature type="transmembrane region" description="Helical" evidence="1">
    <location>
        <begin position="167"/>
        <end position="191"/>
    </location>
</feature>
<feature type="transmembrane region" description="Helical" evidence="1">
    <location>
        <begin position="212"/>
        <end position="234"/>
    </location>
</feature>
<feature type="transmembrane region" description="Helical" evidence="1">
    <location>
        <begin position="240"/>
        <end position="259"/>
    </location>
</feature>
<dbReference type="Proteomes" id="UP001222325">
    <property type="component" value="Unassembled WGS sequence"/>
</dbReference>
<keyword evidence="3" id="KW-1185">Reference proteome</keyword>
<feature type="transmembrane region" description="Helical" evidence="1">
    <location>
        <begin position="50"/>
        <end position="71"/>
    </location>
</feature>
<feature type="transmembrane region" description="Helical" evidence="1">
    <location>
        <begin position="106"/>
        <end position="125"/>
    </location>
</feature>
<organism evidence="2 3">
    <name type="scientific">Mycena belliarum</name>
    <dbReference type="NCBI Taxonomy" id="1033014"/>
    <lineage>
        <taxon>Eukaryota</taxon>
        <taxon>Fungi</taxon>
        <taxon>Dikarya</taxon>
        <taxon>Basidiomycota</taxon>
        <taxon>Agaricomycotina</taxon>
        <taxon>Agaricomycetes</taxon>
        <taxon>Agaricomycetidae</taxon>
        <taxon>Agaricales</taxon>
        <taxon>Marasmiineae</taxon>
        <taxon>Mycenaceae</taxon>
        <taxon>Mycena</taxon>
    </lineage>
</organism>
<evidence type="ECO:0000256" key="1">
    <source>
        <dbReference type="SAM" id="Phobius"/>
    </source>
</evidence>
<keyword evidence="1" id="KW-1133">Transmembrane helix</keyword>
<dbReference type="EMBL" id="JARJCN010000037">
    <property type="protein sequence ID" value="KAJ7084602.1"/>
    <property type="molecule type" value="Genomic_DNA"/>
</dbReference>
<accession>A0AAD6U0H4</accession>
<evidence type="ECO:0000313" key="2">
    <source>
        <dbReference type="EMBL" id="KAJ7084602.1"/>
    </source>
</evidence>
<dbReference type="AlphaFoldDB" id="A0AAD6U0H4"/>
<protein>
    <submittedName>
        <fullName evidence="2">Uncharacterized protein</fullName>
    </submittedName>
</protein>
<evidence type="ECO:0000313" key="3">
    <source>
        <dbReference type="Proteomes" id="UP001222325"/>
    </source>
</evidence>
<sequence length="320" mass="35253">MAAIPLLRANLVSIVLESFLYGIYFLLSFFALCLKVTSRRDSAGSPHRKLVSPILCGALLLFIFITAHWILNIVRLFLAVDADGTEAGSFYADLSHITETLKHGSLVATSICGYVFLIHHLWVVWAFRTQVIVLPVVTLLAALVFGVGLTYQLTIYGPDDSIFKAAYLRWTTGVCFFGTIIDIYVTGFIWYRLWTTGRDLRRLGVTSFSNKVIRIFIDSAALIGLWGSFHVITYQCGSNLQFIAIDCMPAMVGIGNLLIQIRLYWGLNNNVVDVTRSVSIQSTHQLRFATSSDSEGSQCPIDVEGGGKAGCTTLAGQDTC</sequence>
<gene>
    <name evidence="2" type="ORF">B0H15DRAFT_386737</name>
</gene>
<proteinExistence type="predicted"/>
<keyword evidence="1" id="KW-0812">Transmembrane</keyword>
<feature type="transmembrane region" description="Helical" evidence="1">
    <location>
        <begin position="132"/>
        <end position="155"/>
    </location>
</feature>